<dbReference type="PANTHER" id="PTHR35046:SF26">
    <property type="entry name" value="RNA-DIRECTED DNA POLYMERASE"/>
    <property type="match status" value="1"/>
</dbReference>
<evidence type="ECO:0000256" key="1">
    <source>
        <dbReference type="SAM" id="MobiDB-lite"/>
    </source>
</evidence>
<feature type="non-terminal residue" evidence="2">
    <location>
        <position position="1"/>
    </location>
</feature>
<dbReference type="EMBL" id="BDDD01000617">
    <property type="protein sequence ID" value="GAV68192.1"/>
    <property type="molecule type" value="Genomic_DNA"/>
</dbReference>
<keyword evidence="3" id="KW-1185">Reference proteome</keyword>
<evidence type="ECO:0000313" key="2">
    <source>
        <dbReference type="EMBL" id="GAV68192.1"/>
    </source>
</evidence>
<feature type="region of interest" description="Disordered" evidence="1">
    <location>
        <begin position="31"/>
        <end position="51"/>
    </location>
</feature>
<dbReference type="InParanoid" id="A0A1Q3BK20"/>
<dbReference type="InterPro" id="IPR021109">
    <property type="entry name" value="Peptidase_aspartic_dom_sf"/>
</dbReference>
<protein>
    <recommendedName>
        <fullName evidence="4">Asp_protease_2 domain-containing protein</fullName>
    </recommendedName>
</protein>
<comment type="caution">
    <text evidence="2">The sequence shown here is derived from an EMBL/GenBank/DDBJ whole genome shotgun (WGS) entry which is preliminary data.</text>
</comment>
<dbReference type="PANTHER" id="PTHR35046">
    <property type="entry name" value="ZINC KNUCKLE (CCHC-TYPE) FAMILY PROTEIN"/>
    <property type="match status" value="1"/>
</dbReference>
<feature type="non-terminal residue" evidence="2">
    <location>
        <position position="131"/>
    </location>
</feature>
<organism evidence="2 3">
    <name type="scientific">Cephalotus follicularis</name>
    <name type="common">Albany pitcher plant</name>
    <dbReference type="NCBI Taxonomy" id="3775"/>
    <lineage>
        <taxon>Eukaryota</taxon>
        <taxon>Viridiplantae</taxon>
        <taxon>Streptophyta</taxon>
        <taxon>Embryophyta</taxon>
        <taxon>Tracheophyta</taxon>
        <taxon>Spermatophyta</taxon>
        <taxon>Magnoliopsida</taxon>
        <taxon>eudicotyledons</taxon>
        <taxon>Gunneridae</taxon>
        <taxon>Pentapetalae</taxon>
        <taxon>rosids</taxon>
        <taxon>fabids</taxon>
        <taxon>Oxalidales</taxon>
        <taxon>Cephalotaceae</taxon>
        <taxon>Cephalotus</taxon>
    </lineage>
</organism>
<dbReference type="Proteomes" id="UP000187406">
    <property type="component" value="Unassembled WGS sequence"/>
</dbReference>
<feature type="compositionally biased region" description="Acidic residues" evidence="1">
    <location>
        <begin position="38"/>
        <end position="51"/>
    </location>
</feature>
<sequence length="131" mass="14743">KKCFKCHGYGHFQAEFPNRKGMTIKEVEEIESALKEENNEEEESDDDEELIAEPMNGELLVIFRSLHTKMEKMDDQRENIIQSRCSIGSKICAMIIDSGSCANVASTTLVSKLGLPTTSIPKPYKLQCLND</sequence>
<proteinExistence type="predicted"/>
<evidence type="ECO:0008006" key="4">
    <source>
        <dbReference type="Google" id="ProtNLM"/>
    </source>
</evidence>
<dbReference type="OrthoDB" id="1729247at2759"/>
<reference evidence="3" key="1">
    <citation type="submission" date="2016-04" db="EMBL/GenBank/DDBJ databases">
        <title>Cephalotus genome sequencing.</title>
        <authorList>
            <person name="Fukushima K."/>
            <person name="Hasebe M."/>
            <person name="Fang X."/>
        </authorList>
    </citation>
    <scope>NUCLEOTIDE SEQUENCE [LARGE SCALE GENOMIC DNA]</scope>
    <source>
        <strain evidence="3">cv. St1</strain>
    </source>
</reference>
<dbReference type="CDD" id="cd00303">
    <property type="entry name" value="retropepsin_like"/>
    <property type="match status" value="1"/>
</dbReference>
<evidence type="ECO:0000313" key="3">
    <source>
        <dbReference type="Proteomes" id="UP000187406"/>
    </source>
</evidence>
<accession>A0A1Q3BK20</accession>
<dbReference type="AlphaFoldDB" id="A0A1Q3BK20"/>
<gene>
    <name evidence="2" type="ORF">CFOL_v3_11695</name>
</gene>
<name>A0A1Q3BK20_CEPFO</name>
<dbReference type="Gene3D" id="2.40.70.10">
    <property type="entry name" value="Acid Proteases"/>
    <property type="match status" value="1"/>
</dbReference>